<evidence type="ECO:0000256" key="1">
    <source>
        <dbReference type="SAM" id="MobiDB-lite"/>
    </source>
</evidence>
<keyword evidence="4" id="KW-1185">Reference proteome</keyword>
<sequence>MTDRQPTTGWQPSTATERALLAAAEADDRAAFLAVLADGPLLLPVSPSAAAGLEPVAWPTGTHDGITHVLAFTSAGAIAAAMPGRSVDYHVFALADLAVDWPDDDWMLVVDAGLPIGVRLTAEELRSVAAPVVEAERPLREAIRRQDPNALMSALFRAELVLPLRPDGPATRDLTDPEFPWWSMPDEEGRPSLPVFTSEARMRQAFGEHDLVVINSLQLTDHWPDLSWQLLLNPDTALAAALPGEALLKLREWVGELRQVITEATEEERRRRETAAYAEPSRRGVPVPRAAPETEVDEGPDPDVPLLLQLVIPHRHLPSYLDDGYDRAAGLVHAWHGPGRDTPARLYRRLGLLGEGSPFEERDEWVAVLRWPPGEATPPEWGEGRPRMESLVVPDGTALHCLHQDGRDELLARFDATARRWSPA</sequence>
<feature type="domain" description="SseB protein N-terminal" evidence="2">
    <location>
        <begin position="145"/>
        <end position="247"/>
    </location>
</feature>
<feature type="domain" description="SseB protein N-terminal" evidence="2">
    <location>
        <begin position="18"/>
        <end position="126"/>
    </location>
</feature>
<dbReference type="RefSeq" id="WP_117229922.1">
    <property type="nucleotide sequence ID" value="NZ_CP061725.1"/>
</dbReference>
<dbReference type="Proteomes" id="UP000262621">
    <property type="component" value="Unassembled WGS sequence"/>
</dbReference>
<proteinExistence type="predicted"/>
<evidence type="ECO:0000313" key="4">
    <source>
        <dbReference type="Proteomes" id="UP000262621"/>
    </source>
</evidence>
<dbReference type="EMBL" id="QVFU01000029">
    <property type="protein sequence ID" value="RFS44470.1"/>
    <property type="molecule type" value="Genomic_DNA"/>
</dbReference>
<feature type="region of interest" description="Disordered" evidence="1">
    <location>
        <begin position="265"/>
        <end position="302"/>
    </location>
</feature>
<evidence type="ECO:0000313" key="3">
    <source>
        <dbReference type="EMBL" id="RFS44470.1"/>
    </source>
</evidence>
<dbReference type="AlphaFoldDB" id="A0A372FVC4"/>
<accession>A0A372FVC4</accession>
<gene>
    <name evidence="3" type="ORF">D0Q02_21995</name>
</gene>
<reference evidence="3 4" key="1">
    <citation type="submission" date="2018-08" db="EMBL/GenBank/DDBJ databases">
        <title>Verrucosispora craniellae sp. nov., isolated from a marine sponge in the South China Sea.</title>
        <authorList>
            <person name="Li L."/>
            <person name="Lin H.W."/>
        </authorList>
    </citation>
    <scope>NUCLEOTIDE SEQUENCE [LARGE SCALE GENOMIC DNA]</scope>
    <source>
        <strain evidence="3 4">LHW63014</strain>
    </source>
</reference>
<evidence type="ECO:0000259" key="2">
    <source>
        <dbReference type="Pfam" id="PF07179"/>
    </source>
</evidence>
<organism evidence="3 4">
    <name type="scientific">Micromonospora craniellae</name>
    <dbReference type="NCBI Taxonomy" id="2294034"/>
    <lineage>
        <taxon>Bacteria</taxon>
        <taxon>Bacillati</taxon>
        <taxon>Actinomycetota</taxon>
        <taxon>Actinomycetes</taxon>
        <taxon>Micromonosporales</taxon>
        <taxon>Micromonosporaceae</taxon>
        <taxon>Micromonospora</taxon>
    </lineage>
</organism>
<comment type="caution">
    <text evidence="3">The sequence shown here is derived from an EMBL/GenBank/DDBJ whole genome shotgun (WGS) entry which is preliminary data.</text>
</comment>
<dbReference type="InterPro" id="IPR009839">
    <property type="entry name" value="SseB_N"/>
</dbReference>
<name>A0A372FVC4_9ACTN</name>
<protein>
    <submittedName>
        <fullName evidence="3">SseB family protein</fullName>
    </submittedName>
</protein>
<dbReference type="OrthoDB" id="3295680at2"/>
<dbReference type="Pfam" id="PF07179">
    <property type="entry name" value="SseB"/>
    <property type="match status" value="2"/>
</dbReference>